<dbReference type="GO" id="GO:0022857">
    <property type="term" value="F:transmembrane transporter activity"/>
    <property type="evidence" value="ECO:0007669"/>
    <property type="project" value="InterPro"/>
</dbReference>
<dbReference type="InterPro" id="IPR036259">
    <property type="entry name" value="MFS_trans_sf"/>
</dbReference>
<dbReference type="PANTHER" id="PTHR23506">
    <property type="entry name" value="GH10249P"/>
    <property type="match status" value="1"/>
</dbReference>
<dbReference type="Gene3D" id="1.20.1250.20">
    <property type="entry name" value="MFS general substrate transporter like domains"/>
    <property type="match status" value="1"/>
</dbReference>
<feature type="region of interest" description="Disordered" evidence="6">
    <location>
        <begin position="1"/>
        <end position="41"/>
    </location>
</feature>
<dbReference type="Gene3D" id="1.20.1720.10">
    <property type="entry name" value="Multidrug resistance protein D"/>
    <property type="match status" value="1"/>
</dbReference>
<feature type="transmembrane region" description="Helical" evidence="7">
    <location>
        <begin position="364"/>
        <end position="387"/>
    </location>
</feature>
<dbReference type="CDD" id="cd17325">
    <property type="entry name" value="MFS_MdtG_SLC18_like"/>
    <property type="match status" value="1"/>
</dbReference>
<feature type="transmembrane region" description="Helical" evidence="7">
    <location>
        <begin position="174"/>
        <end position="192"/>
    </location>
</feature>
<dbReference type="Proteomes" id="UP000800040">
    <property type="component" value="Unassembled WGS sequence"/>
</dbReference>
<evidence type="ECO:0000256" key="6">
    <source>
        <dbReference type="SAM" id="MobiDB-lite"/>
    </source>
</evidence>
<evidence type="ECO:0000256" key="2">
    <source>
        <dbReference type="ARBA" id="ARBA00022448"/>
    </source>
</evidence>
<dbReference type="PANTHER" id="PTHR23506:SF23">
    <property type="entry name" value="GH10249P"/>
    <property type="match status" value="1"/>
</dbReference>
<dbReference type="GO" id="GO:0016020">
    <property type="term" value="C:membrane"/>
    <property type="evidence" value="ECO:0007669"/>
    <property type="project" value="UniProtKB-SubCell"/>
</dbReference>
<dbReference type="InterPro" id="IPR011701">
    <property type="entry name" value="MFS"/>
</dbReference>
<dbReference type="PROSITE" id="PS50850">
    <property type="entry name" value="MFS"/>
    <property type="match status" value="1"/>
</dbReference>
<dbReference type="InterPro" id="IPR050930">
    <property type="entry name" value="MFS_Vesicular_Transporter"/>
</dbReference>
<keyword evidence="10" id="KW-1185">Reference proteome</keyword>
<evidence type="ECO:0000256" key="4">
    <source>
        <dbReference type="ARBA" id="ARBA00022989"/>
    </source>
</evidence>
<feature type="transmembrane region" description="Helical" evidence="7">
    <location>
        <begin position="480"/>
        <end position="501"/>
    </location>
</feature>
<feature type="transmembrane region" description="Helical" evidence="7">
    <location>
        <begin position="232"/>
        <end position="252"/>
    </location>
</feature>
<gene>
    <name evidence="9" type="ORF">BDW02DRAFT_505905</name>
</gene>
<feature type="transmembrane region" description="Helical" evidence="7">
    <location>
        <begin position="507"/>
        <end position="534"/>
    </location>
</feature>
<feature type="transmembrane region" description="Helical" evidence="7">
    <location>
        <begin position="111"/>
        <end position="134"/>
    </location>
</feature>
<evidence type="ECO:0000256" key="5">
    <source>
        <dbReference type="ARBA" id="ARBA00023136"/>
    </source>
</evidence>
<keyword evidence="4 7" id="KW-1133">Transmembrane helix</keyword>
<accession>A0A6A5K950</accession>
<evidence type="ECO:0000259" key="8">
    <source>
        <dbReference type="PROSITE" id="PS50850"/>
    </source>
</evidence>
<dbReference type="InterPro" id="IPR020846">
    <property type="entry name" value="MFS_dom"/>
</dbReference>
<sequence length="537" mass="57353">MDTTLNTELDRNHGTGIAPQHHSDTTTAAARLPSPSGSREKKGRLDVAWLSLLTQHGSKPPFLLKFRSSDGFIIFTVSLATFTDMFLYGVIVPVVPFAIQTRAHVEESRVQYWVSVLVAVYGASLLAFSPICGWAADRGSSRRSPLLLGLLVLLGATVLLNVGSSIAVWIAGRILQGASAAVVWVVGLALLADTVPQERLATATGWLTMGMSIGMLIAPLLGGVVYDKAGYNAVFGMSYAFIGLDIILRLLLVEKKVAARWDIGVVGRLPVTVKACADETMTPDVALRSTSEKRVPLAASEQRTGCAEAQLDGPPSQRRRDRLPPVLSLLLSRRLLSSLFCALIQALLLTAFDSVLTIHAANTFGWTSTGAALLFLPIIIPSFFSPLWGWLSDKYGGRYFVVVGFLCACPPLVCLRFVDENTIRDKVLLCALLAVTGLFIGMTFAAVMAEISAVIEAKERTMLANGHAGFGDGGAFAQAYALYNVAFAGGCMAGPLLAGFVAEDRGWATMALVLGVLSAVTALPAFLWLGGWVLKKH</sequence>
<dbReference type="SUPFAM" id="SSF103473">
    <property type="entry name" value="MFS general substrate transporter"/>
    <property type="match status" value="1"/>
</dbReference>
<feature type="transmembrane region" description="Helical" evidence="7">
    <location>
        <begin position="430"/>
        <end position="455"/>
    </location>
</feature>
<name>A0A6A5K950_9PLEO</name>
<feature type="transmembrane region" description="Helical" evidence="7">
    <location>
        <begin position="146"/>
        <end position="168"/>
    </location>
</feature>
<keyword evidence="5 7" id="KW-0472">Membrane</keyword>
<feature type="region of interest" description="Disordered" evidence="6">
    <location>
        <begin position="298"/>
        <end position="320"/>
    </location>
</feature>
<evidence type="ECO:0000313" key="10">
    <source>
        <dbReference type="Proteomes" id="UP000800040"/>
    </source>
</evidence>
<dbReference type="OrthoDB" id="5086884at2759"/>
<feature type="transmembrane region" description="Helical" evidence="7">
    <location>
        <begin position="204"/>
        <end position="226"/>
    </location>
</feature>
<feature type="domain" description="Major facilitator superfamily (MFS) profile" evidence="8">
    <location>
        <begin position="73"/>
        <end position="533"/>
    </location>
</feature>
<evidence type="ECO:0000256" key="1">
    <source>
        <dbReference type="ARBA" id="ARBA00004141"/>
    </source>
</evidence>
<proteinExistence type="predicted"/>
<dbReference type="EMBL" id="ML975371">
    <property type="protein sequence ID" value="KAF1831192.1"/>
    <property type="molecule type" value="Genomic_DNA"/>
</dbReference>
<keyword evidence="3 7" id="KW-0812">Transmembrane</keyword>
<reference evidence="9" key="1">
    <citation type="submission" date="2020-01" db="EMBL/GenBank/DDBJ databases">
        <authorList>
            <consortium name="DOE Joint Genome Institute"/>
            <person name="Haridas S."/>
            <person name="Albert R."/>
            <person name="Binder M."/>
            <person name="Bloem J."/>
            <person name="Labutti K."/>
            <person name="Salamov A."/>
            <person name="Andreopoulos B."/>
            <person name="Baker S.E."/>
            <person name="Barry K."/>
            <person name="Bills G."/>
            <person name="Bluhm B.H."/>
            <person name="Cannon C."/>
            <person name="Castanera R."/>
            <person name="Culley D.E."/>
            <person name="Daum C."/>
            <person name="Ezra D."/>
            <person name="Gonzalez J.B."/>
            <person name="Henrissat B."/>
            <person name="Kuo A."/>
            <person name="Liang C."/>
            <person name="Lipzen A."/>
            <person name="Lutzoni F."/>
            <person name="Magnuson J."/>
            <person name="Mondo S."/>
            <person name="Nolan M."/>
            <person name="Ohm R."/>
            <person name="Pangilinan J."/>
            <person name="Park H.-J."/>
            <person name="Ramirez L."/>
            <person name="Alfaro M."/>
            <person name="Sun H."/>
            <person name="Tritt A."/>
            <person name="Yoshinaga Y."/>
            <person name="Zwiers L.-H."/>
            <person name="Turgeon B.G."/>
            <person name="Goodwin S.B."/>
            <person name="Spatafora J.W."/>
            <person name="Crous P.W."/>
            <person name="Grigoriev I.V."/>
        </authorList>
    </citation>
    <scope>NUCLEOTIDE SEQUENCE</scope>
    <source>
        <strain evidence="9">P77</strain>
    </source>
</reference>
<protein>
    <submittedName>
        <fullName evidence="9">MFS general substrate transporter</fullName>
    </submittedName>
</protein>
<feature type="transmembrane region" description="Helical" evidence="7">
    <location>
        <begin position="72"/>
        <end position="99"/>
    </location>
</feature>
<dbReference type="AlphaFoldDB" id="A0A6A5K950"/>
<feature type="transmembrane region" description="Helical" evidence="7">
    <location>
        <begin position="326"/>
        <end position="352"/>
    </location>
</feature>
<feature type="transmembrane region" description="Helical" evidence="7">
    <location>
        <begin position="399"/>
        <end position="418"/>
    </location>
</feature>
<organism evidence="9 10">
    <name type="scientific">Decorospora gaudefroyi</name>
    <dbReference type="NCBI Taxonomy" id="184978"/>
    <lineage>
        <taxon>Eukaryota</taxon>
        <taxon>Fungi</taxon>
        <taxon>Dikarya</taxon>
        <taxon>Ascomycota</taxon>
        <taxon>Pezizomycotina</taxon>
        <taxon>Dothideomycetes</taxon>
        <taxon>Pleosporomycetidae</taxon>
        <taxon>Pleosporales</taxon>
        <taxon>Pleosporineae</taxon>
        <taxon>Pleosporaceae</taxon>
        <taxon>Decorospora</taxon>
    </lineage>
</organism>
<evidence type="ECO:0000256" key="3">
    <source>
        <dbReference type="ARBA" id="ARBA00022692"/>
    </source>
</evidence>
<evidence type="ECO:0000313" key="9">
    <source>
        <dbReference type="EMBL" id="KAF1831192.1"/>
    </source>
</evidence>
<comment type="subcellular location">
    <subcellularLocation>
        <location evidence="1">Membrane</location>
        <topology evidence="1">Multi-pass membrane protein</topology>
    </subcellularLocation>
</comment>
<evidence type="ECO:0000256" key="7">
    <source>
        <dbReference type="SAM" id="Phobius"/>
    </source>
</evidence>
<dbReference type="Pfam" id="PF07690">
    <property type="entry name" value="MFS_1"/>
    <property type="match status" value="2"/>
</dbReference>
<keyword evidence="2" id="KW-0813">Transport</keyword>